<dbReference type="Proteomes" id="UP000315783">
    <property type="component" value="Unassembled WGS sequence"/>
</dbReference>
<dbReference type="AlphaFoldDB" id="A0A545VEY1"/>
<dbReference type="EMBL" id="SPUK01000001">
    <property type="protein sequence ID" value="TQW00283.1"/>
    <property type="molecule type" value="Genomic_DNA"/>
</dbReference>
<organism evidence="2 3">
    <name type="scientific">Cordyceps javanica</name>
    <dbReference type="NCBI Taxonomy" id="43265"/>
    <lineage>
        <taxon>Eukaryota</taxon>
        <taxon>Fungi</taxon>
        <taxon>Dikarya</taxon>
        <taxon>Ascomycota</taxon>
        <taxon>Pezizomycotina</taxon>
        <taxon>Sordariomycetes</taxon>
        <taxon>Hypocreomycetidae</taxon>
        <taxon>Hypocreales</taxon>
        <taxon>Cordycipitaceae</taxon>
        <taxon>Cordyceps</taxon>
    </lineage>
</organism>
<reference evidence="2 3" key="1">
    <citation type="journal article" date="2019" name="Appl. Microbiol. Biotechnol.">
        <title>Genome sequence of Isaria javanica and comparative genome analysis insights into family S53 peptidase evolution in fungal entomopathogens.</title>
        <authorList>
            <person name="Lin R."/>
            <person name="Zhang X."/>
            <person name="Xin B."/>
            <person name="Zou M."/>
            <person name="Gao Y."/>
            <person name="Qin F."/>
            <person name="Hu Q."/>
            <person name="Xie B."/>
            <person name="Cheng X."/>
        </authorList>
    </citation>
    <scope>NUCLEOTIDE SEQUENCE [LARGE SCALE GENOMIC DNA]</scope>
    <source>
        <strain evidence="2 3">IJ1G</strain>
    </source>
</reference>
<evidence type="ECO:0000313" key="3">
    <source>
        <dbReference type="Proteomes" id="UP000315783"/>
    </source>
</evidence>
<sequence>MGTPAGPWIVKLRWTIHSSLSSHLKQTTRRDGHTRHVRYREPTWGLRNKLTIATDKNSVASRASKYSPIPKRSRRSYTFDWLRGDIAATYPQKAELQRQEIGVFDLAKLLIKAPDYPHAVAKHGNTYGFHWRRGHKCCVAYAAGGRASLTREELLETGSPKGGRRDKLPTSRRQGKLPSHKRTASPDEQMARIPPGQPGFSLPLPVWHVANTAHAFVAIDTVPDKSTNRPIIVAKAETAGRNPRWSLAASASNLHIMTIATISTTLWLESETLPVFRHFVHLGYITAPLAAHCFETKTIVPLPSALVSPTSH</sequence>
<name>A0A545VEY1_9HYPO</name>
<comment type="caution">
    <text evidence="2">The sequence shown here is derived from an EMBL/GenBank/DDBJ whole genome shotgun (WGS) entry which is preliminary data.</text>
</comment>
<protein>
    <submittedName>
        <fullName evidence="2">Uncharacterized protein</fullName>
    </submittedName>
</protein>
<proteinExistence type="predicted"/>
<gene>
    <name evidence="2" type="ORF">IF1G_00214</name>
</gene>
<feature type="region of interest" description="Disordered" evidence="1">
    <location>
        <begin position="152"/>
        <end position="195"/>
    </location>
</feature>
<keyword evidence="3" id="KW-1185">Reference proteome</keyword>
<evidence type="ECO:0000256" key="1">
    <source>
        <dbReference type="SAM" id="MobiDB-lite"/>
    </source>
</evidence>
<evidence type="ECO:0000313" key="2">
    <source>
        <dbReference type="EMBL" id="TQW00283.1"/>
    </source>
</evidence>
<feature type="compositionally biased region" description="Basic residues" evidence="1">
    <location>
        <begin position="173"/>
        <end position="183"/>
    </location>
</feature>
<accession>A0A545VEY1</accession>